<dbReference type="PANTHER" id="PTHR41773:SF1">
    <property type="entry name" value="RELA_SPOT DOMAIN-CONTAINING PROTEIN"/>
    <property type="match status" value="1"/>
</dbReference>
<dbReference type="InterPro" id="IPR043519">
    <property type="entry name" value="NT_sf"/>
</dbReference>
<name>A0A1Y3KYL9_PSEPU</name>
<dbReference type="InterPro" id="IPR007685">
    <property type="entry name" value="RelA_SpoT"/>
</dbReference>
<sequence>MAFSMHAPPSVAGCGMVAIWFRLTYKANQSSQSNLIRRKMSDSILRKYEEDLHVYQSFSAAVSALIDQLLRLEGIQIHSINHRCKTLVSLKGKVGKKQHYQQLDEITDLAGVRLITHYEDDVDRVAKIIEAEFTVDSENSIDKRAAMDPDKFGYLSLHYVVSLNGERSALRENHSYAGLKAEIQIRSILQHSWAEIEHDTGYKSEVEVPRHIRRRFSRLAGLLEIADREFIDIRKELAAYSKEVAEKIERSVSSSPDNHSDPLPLDKITILNFLSHDPLIAEFDSALAARLGANLADTIILGSRDISRLTKLGIKDLSELHIALHQCQDLIMKRIEQLYAEWGGKVDFNIQHGTSMHLLMHALIAKQIPKELREDFLLESGYGSKPSFLADLEALVHS</sequence>
<comment type="caution">
    <text evidence="2">The sequence shown here is derived from an EMBL/GenBank/DDBJ whole genome shotgun (WGS) entry which is preliminary data.</text>
</comment>
<proteinExistence type="predicted"/>
<evidence type="ECO:0000313" key="3">
    <source>
        <dbReference type="Proteomes" id="UP000196082"/>
    </source>
</evidence>
<dbReference type="Gene3D" id="3.30.460.10">
    <property type="entry name" value="Beta Polymerase, domain 2"/>
    <property type="match status" value="1"/>
</dbReference>
<dbReference type="SUPFAM" id="SSF81301">
    <property type="entry name" value="Nucleotidyltransferase"/>
    <property type="match status" value="1"/>
</dbReference>
<feature type="domain" description="RelA/SpoT" evidence="1">
    <location>
        <begin position="82"/>
        <end position="208"/>
    </location>
</feature>
<protein>
    <recommendedName>
        <fullName evidence="1">RelA/SpoT domain-containing protein</fullName>
    </recommendedName>
</protein>
<evidence type="ECO:0000313" key="2">
    <source>
        <dbReference type="EMBL" id="OUM28302.1"/>
    </source>
</evidence>
<accession>A0A1Y3KYL9</accession>
<evidence type="ECO:0000259" key="1">
    <source>
        <dbReference type="SMART" id="SM00954"/>
    </source>
</evidence>
<dbReference type="Pfam" id="PF04607">
    <property type="entry name" value="RelA_SpoT"/>
    <property type="match status" value="1"/>
</dbReference>
<dbReference type="GO" id="GO:0015969">
    <property type="term" value="P:guanosine tetraphosphate metabolic process"/>
    <property type="evidence" value="ECO:0007669"/>
    <property type="project" value="InterPro"/>
</dbReference>
<reference evidence="2 3" key="1">
    <citation type="submission" date="2017-05" db="EMBL/GenBank/DDBJ databases">
        <title>Whole genome sequence of Pseudomonas putida isolate 1312 commercialized as a biostimulant.</title>
        <authorList>
            <person name="Crovadore J."/>
            <person name="Blanc P."/>
            <person name="Chablais R."/>
            <person name="Cochard B."/>
            <person name="Grizard D."/>
            <person name="Lefort F."/>
        </authorList>
    </citation>
    <scope>NUCLEOTIDE SEQUENCE [LARGE SCALE GENOMIC DNA]</scope>
    <source>
        <strain evidence="2 3">1312</strain>
    </source>
</reference>
<organism evidence="2 3">
    <name type="scientific">Pseudomonas putida</name>
    <name type="common">Arthrobacter siderocapsulatus</name>
    <dbReference type="NCBI Taxonomy" id="303"/>
    <lineage>
        <taxon>Bacteria</taxon>
        <taxon>Pseudomonadati</taxon>
        <taxon>Pseudomonadota</taxon>
        <taxon>Gammaproteobacteria</taxon>
        <taxon>Pseudomonadales</taxon>
        <taxon>Pseudomonadaceae</taxon>
        <taxon>Pseudomonas</taxon>
    </lineage>
</organism>
<dbReference type="CDD" id="cd05399">
    <property type="entry name" value="NT_Rel-Spo_like"/>
    <property type="match status" value="1"/>
</dbReference>
<dbReference type="EMBL" id="NFSB01000084">
    <property type="protein sequence ID" value="OUM28302.1"/>
    <property type="molecule type" value="Genomic_DNA"/>
</dbReference>
<dbReference type="AlphaFoldDB" id="A0A1Y3KYL9"/>
<dbReference type="Gene3D" id="1.10.287.860">
    <property type="entry name" value="Nucleotidyltransferase"/>
    <property type="match status" value="1"/>
</dbReference>
<dbReference type="PANTHER" id="PTHR41773">
    <property type="entry name" value="GTP PYROPHOSPHATASE-RELATED"/>
    <property type="match status" value="1"/>
</dbReference>
<dbReference type="Proteomes" id="UP000196082">
    <property type="component" value="Unassembled WGS sequence"/>
</dbReference>
<dbReference type="SMART" id="SM00954">
    <property type="entry name" value="RelA_SpoT"/>
    <property type="match status" value="1"/>
</dbReference>
<gene>
    <name evidence="2" type="ORF">B8W72_20815</name>
</gene>